<dbReference type="EMBL" id="CM037158">
    <property type="protein sequence ID" value="KAH7851731.1"/>
    <property type="molecule type" value="Genomic_DNA"/>
</dbReference>
<protein>
    <submittedName>
        <fullName evidence="1">Uncharacterized protein</fullName>
    </submittedName>
</protein>
<name>A0ACB7YE77_9ERIC</name>
<reference evidence="1 2" key="1">
    <citation type="journal article" date="2021" name="Hortic Res">
        <title>High-quality reference genome and annotation aids understanding of berry development for evergreen blueberry (Vaccinium darrowii).</title>
        <authorList>
            <person name="Yu J."/>
            <person name="Hulse-Kemp A.M."/>
            <person name="Babiker E."/>
            <person name="Staton M."/>
        </authorList>
    </citation>
    <scope>NUCLEOTIDE SEQUENCE [LARGE SCALE GENOMIC DNA]</scope>
    <source>
        <strain evidence="2">cv. NJ 8807/NJ 8810</strain>
        <tissue evidence="1">Young leaf</tissue>
    </source>
</reference>
<gene>
    <name evidence="1" type="ORF">Vadar_015845</name>
</gene>
<organism evidence="1 2">
    <name type="scientific">Vaccinium darrowii</name>
    <dbReference type="NCBI Taxonomy" id="229202"/>
    <lineage>
        <taxon>Eukaryota</taxon>
        <taxon>Viridiplantae</taxon>
        <taxon>Streptophyta</taxon>
        <taxon>Embryophyta</taxon>
        <taxon>Tracheophyta</taxon>
        <taxon>Spermatophyta</taxon>
        <taxon>Magnoliopsida</taxon>
        <taxon>eudicotyledons</taxon>
        <taxon>Gunneridae</taxon>
        <taxon>Pentapetalae</taxon>
        <taxon>asterids</taxon>
        <taxon>Ericales</taxon>
        <taxon>Ericaceae</taxon>
        <taxon>Vaccinioideae</taxon>
        <taxon>Vaccinieae</taxon>
        <taxon>Vaccinium</taxon>
    </lineage>
</organism>
<proteinExistence type="predicted"/>
<accession>A0ACB7YE77</accession>
<dbReference type="Proteomes" id="UP000828048">
    <property type="component" value="Chromosome 8"/>
</dbReference>
<keyword evidence="2" id="KW-1185">Reference proteome</keyword>
<comment type="caution">
    <text evidence="1">The sequence shown here is derived from an EMBL/GenBank/DDBJ whole genome shotgun (WGS) entry which is preliminary data.</text>
</comment>
<sequence>MRELLHDTFGISNSDISMDNVPHSVEMSNEAAEIFYKSLSDAEKPLYPGCKEFSKLSLLVELFHHKRLGKWTNDSFSKLLKTFNRALPEGEKLPNSYHEVRKVLGKLGLKYKKIHTCPNDCMLYWKEHVKDTECHICEPRLFMSSKTASFMKWHDEGRTKDGCMHHPADSPAWQTFDFQHKEFATDPCNVRLGLASDGFNPFGTMSVAHSTWLVILMPYNLPPWMCMKQPYFMLSLLIPGRSAPGNNMDVYLQPLIDELKELWEAVSRVLHAIKTCSPWLKYSGKHIYMDHRRFLEDNHNHVFRRDKRSFNGKEERRKAPCRLTGSMVQEALKGVEFKFGKLVKDNSELPFNWKKSSIFFELPYWKDNLVRHNLDVMHIEKNICDSVLATLLNYVGKSKDHLKARRDLIEIGIISELHPIEDASGRIYLPAACFSMDKKEKDIFCKVLKFVKAPDGYLADVETTFNRVGRTDDGSCTTVARLPIFAMQGRSFGKVVTKPLDRETLIKAHQYVLFNCEAVDSFSNQHQTMIRDQNLRLCVRETQRLHNEKFASLFGGLSHILPLKGYGSLAPLAKWYRKLPEVVKDVVHEAGFERTRQALSIS</sequence>
<evidence type="ECO:0000313" key="2">
    <source>
        <dbReference type="Proteomes" id="UP000828048"/>
    </source>
</evidence>
<evidence type="ECO:0000313" key="1">
    <source>
        <dbReference type="EMBL" id="KAH7851731.1"/>
    </source>
</evidence>